<dbReference type="KEGG" id="fki:FK004_14005"/>
<feature type="transmembrane region" description="Helical" evidence="1">
    <location>
        <begin position="32"/>
        <end position="53"/>
    </location>
</feature>
<protein>
    <submittedName>
        <fullName evidence="2">Uncharacterized protein</fullName>
    </submittedName>
</protein>
<dbReference type="RefSeq" id="WP_108737799.1">
    <property type="nucleotide sequence ID" value="NZ_CP020919.1"/>
</dbReference>
<keyword evidence="1" id="KW-0472">Membrane</keyword>
<dbReference type="Proteomes" id="UP000244677">
    <property type="component" value="Chromosome"/>
</dbReference>
<evidence type="ECO:0000256" key="1">
    <source>
        <dbReference type="SAM" id="Phobius"/>
    </source>
</evidence>
<evidence type="ECO:0000313" key="2">
    <source>
        <dbReference type="EMBL" id="AWG26264.1"/>
    </source>
</evidence>
<feature type="transmembrane region" description="Helical" evidence="1">
    <location>
        <begin position="65"/>
        <end position="84"/>
    </location>
</feature>
<name>A0A2S1LRA7_9FLAO</name>
<accession>A0A2S1LRA7</accession>
<organism evidence="2 3">
    <name type="scientific">Flavobacterium kingsejongi</name>
    <dbReference type="NCBI Taxonomy" id="1678728"/>
    <lineage>
        <taxon>Bacteria</taxon>
        <taxon>Pseudomonadati</taxon>
        <taxon>Bacteroidota</taxon>
        <taxon>Flavobacteriia</taxon>
        <taxon>Flavobacteriales</taxon>
        <taxon>Flavobacteriaceae</taxon>
        <taxon>Flavobacterium</taxon>
    </lineage>
</organism>
<keyword evidence="3" id="KW-1185">Reference proteome</keyword>
<dbReference type="OrthoDB" id="1452486at2"/>
<dbReference type="AlphaFoldDB" id="A0A2S1LRA7"/>
<gene>
    <name evidence="2" type="ORF">FK004_14005</name>
</gene>
<keyword evidence="1" id="KW-0812">Transmembrane</keyword>
<sequence>MKFIKAYEFLFYKLFGFFETSMYSRWWSEWKSLTTILVLELWTIHSIKIYYHFFSVKALNNSGDAMSIEIIAFGILLAVIKWYLFEYKDKWKQIVAHFDKLPKSINRKGSIIVALFNYI</sequence>
<keyword evidence="1" id="KW-1133">Transmembrane helix</keyword>
<reference evidence="2 3" key="1">
    <citation type="submission" date="2017-04" db="EMBL/GenBank/DDBJ databases">
        <title>Complete genome sequence of Flavobacterium kingsejong AJ004.</title>
        <authorList>
            <person name="Lee P.C."/>
        </authorList>
    </citation>
    <scope>NUCLEOTIDE SEQUENCE [LARGE SCALE GENOMIC DNA]</scope>
    <source>
        <strain evidence="2 3">AJ004</strain>
    </source>
</reference>
<evidence type="ECO:0000313" key="3">
    <source>
        <dbReference type="Proteomes" id="UP000244677"/>
    </source>
</evidence>
<proteinExistence type="predicted"/>
<dbReference type="EMBL" id="CP020919">
    <property type="protein sequence ID" value="AWG26264.1"/>
    <property type="molecule type" value="Genomic_DNA"/>
</dbReference>